<dbReference type="InterPro" id="IPR029058">
    <property type="entry name" value="AB_hydrolase_fold"/>
</dbReference>
<dbReference type="RefSeq" id="WP_158035773.1">
    <property type="nucleotide sequence ID" value="NZ_BAAAZV010000003.1"/>
</dbReference>
<gene>
    <name evidence="2" type="ORF">F8O02_03035</name>
</gene>
<sequence>MNSAAPRPEEGTEPERRQSEVLGTVTTWWRYPARDADAVREPLLMVHGFRGTHQGLDDLARALSAGPGGRDVIVPDLPGFGQSPSLRAGGTIEAYALWLIALRDQLDLEDTPVLGHSFGTTIIGAALSLGMLTDRIVLINPISAPALQGPRRVGTLAALAYYQLAAALPDAAARRVLSSRAVVRVMSEVMAKTRDRALRRWIHRQHRAWFSVFDSPKTLLEAFEASITHDVGEYTFDFTEPTLVIAGDRDDIVPLSAQQAFVDELDDATLVVAHGVGHLVHYEAWRAADRWIRRYLDEGEHRGPARDAREPAGGQGTGR</sequence>
<dbReference type="Pfam" id="PF00561">
    <property type="entry name" value="Abhydrolase_1"/>
    <property type="match status" value="1"/>
</dbReference>
<dbReference type="PRINTS" id="PR00111">
    <property type="entry name" value="ABHYDROLASE"/>
</dbReference>
<dbReference type="OrthoDB" id="5195507at2"/>
<dbReference type="InterPro" id="IPR050228">
    <property type="entry name" value="Carboxylesterase_BioH"/>
</dbReference>
<proteinExistence type="predicted"/>
<dbReference type="EMBL" id="WBKA01000002">
    <property type="protein sequence ID" value="KAB1632851.1"/>
    <property type="molecule type" value="Genomic_DNA"/>
</dbReference>
<comment type="caution">
    <text evidence="2">The sequence shown here is derived from an EMBL/GenBank/DDBJ whole genome shotgun (WGS) entry which is preliminary data.</text>
</comment>
<dbReference type="Proteomes" id="UP000481339">
    <property type="component" value="Unassembled WGS sequence"/>
</dbReference>
<reference evidence="2 3" key="1">
    <citation type="submission" date="2019-09" db="EMBL/GenBank/DDBJ databases">
        <title>Phylogeny of genus Pseudoclavibacter and closely related genus.</title>
        <authorList>
            <person name="Li Y."/>
        </authorList>
    </citation>
    <scope>NUCLEOTIDE SEQUENCE [LARGE SCALE GENOMIC DNA]</scope>
    <source>
        <strain evidence="2 3">JCM 16921</strain>
    </source>
</reference>
<evidence type="ECO:0000313" key="3">
    <source>
        <dbReference type="Proteomes" id="UP000481339"/>
    </source>
</evidence>
<evidence type="ECO:0000313" key="2">
    <source>
        <dbReference type="EMBL" id="KAB1632851.1"/>
    </source>
</evidence>
<organism evidence="2 3">
    <name type="scientific">Pseudoclavibacter caeni</name>
    <dbReference type="NCBI Taxonomy" id="908846"/>
    <lineage>
        <taxon>Bacteria</taxon>
        <taxon>Bacillati</taxon>
        <taxon>Actinomycetota</taxon>
        <taxon>Actinomycetes</taxon>
        <taxon>Micrococcales</taxon>
        <taxon>Microbacteriaceae</taxon>
        <taxon>Pseudoclavibacter</taxon>
    </lineage>
</organism>
<dbReference type="Gene3D" id="3.40.50.1820">
    <property type="entry name" value="alpha/beta hydrolase"/>
    <property type="match status" value="1"/>
</dbReference>
<name>A0A7C8FY82_9MICO</name>
<protein>
    <submittedName>
        <fullName evidence="2">Alpha/beta hydrolase</fullName>
    </submittedName>
</protein>
<accession>A0A7C8FY82</accession>
<feature type="domain" description="AB hydrolase-1" evidence="1">
    <location>
        <begin position="42"/>
        <end position="283"/>
    </location>
</feature>
<dbReference type="AlphaFoldDB" id="A0A7C8FY82"/>
<dbReference type="PANTHER" id="PTHR43194:SF2">
    <property type="entry name" value="PEROXISOMAL MEMBRANE PROTEIN LPX1"/>
    <property type="match status" value="1"/>
</dbReference>
<keyword evidence="2" id="KW-0378">Hydrolase</keyword>
<evidence type="ECO:0000259" key="1">
    <source>
        <dbReference type="Pfam" id="PF00561"/>
    </source>
</evidence>
<dbReference type="GO" id="GO:0016787">
    <property type="term" value="F:hydrolase activity"/>
    <property type="evidence" value="ECO:0007669"/>
    <property type="project" value="UniProtKB-KW"/>
</dbReference>
<dbReference type="InterPro" id="IPR000073">
    <property type="entry name" value="AB_hydrolase_1"/>
</dbReference>
<keyword evidence="3" id="KW-1185">Reference proteome</keyword>
<dbReference type="PANTHER" id="PTHR43194">
    <property type="entry name" value="HYDROLASE ALPHA/BETA FOLD FAMILY"/>
    <property type="match status" value="1"/>
</dbReference>
<dbReference type="SUPFAM" id="SSF53474">
    <property type="entry name" value="alpha/beta-Hydrolases"/>
    <property type="match status" value="1"/>
</dbReference>